<accession>F5YQX0</accession>
<dbReference type="GO" id="GO:0005886">
    <property type="term" value="C:plasma membrane"/>
    <property type="evidence" value="ECO:0007669"/>
    <property type="project" value="UniProtKB-SubCell"/>
</dbReference>
<protein>
    <submittedName>
        <fullName evidence="9">Oligopeptide transport system permease protein OppB</fullName>
    </submittedName>
</protein>
<dbReference type="PANTHER" id="PTHR30465">
    <property type="entry name" value="INNER MEMBRANE ABC TRANSPORTER"/>
    <property type="match status" value="1"/>
</dbReference>
<evidence type="ECO:0000256" key="1">
    <source>
        <dbReference type="ARBA" id="ARBA00004651"/>
    </source>
</evidence>
<evidence type="ECO:0000256" key="5">
    <source>
        <dbReference type="ARBA" id="ARBA00022989"/>
    </source>
</evidence>
<reference evidence="9 10" key="2">
    <citation type="journal article" date="2011" name="ISME J.">
        <title>RNA-seq reveals cooperative metabolic interactions between two termite-gut spirochete species in co-culture.</title>
        <authorList>
            <person name="Rosenthal A.Z."/>
            <person name="Matson E.G."/>
            <person name="Eldar A."/>
            <person name="Leadbetter J.R."/>
        </authorList>
    </citation>
    <scope>NUCLEOTIDE SEQUENCE [LARGE SCALE GENOMIC DNA]</scope>
    <source>
        <strain evidence="10">ATCC BAA-887 / DSM 12427 / ZAS-2</strain>
    </source>
</reference>
<evidence type="ECO:0000256" key="3">
    <source>
        <dbReference type="ARBA" id="ARBA00022475"/>
    </source>
</evidence>
<comment type="similarity">
    <text evidence="7">Belongs to the binding-protein-dependent transport system permease family.</text>
</comment>
<feature type="transmembrane region" description="Helical" evidence="7">
    <location>
        <begin position="275"/>
        <end position="298"/>
    </location>
</feature>
<name>F5YQX0_TREPZ</name>
<gene>
    <name evidence="9" type="ordered locus">TREPR_3661</name>
</gene>
<dbReference type="InterPro" id="IPR000515">
    <property type="entry name" value="MetI-like"/>
</dbReference>
<dbReference type="Proteomes" id="UP000009223">
    <property type="component" value="Chromosome"/>
</dbReference>
<comment type="subcellular location">
    <subcellularLocation>
        <location evidence="1 7">Cell membrane</location>
        <topology evidence="1 7">Multi-pass membrane protein</topology>
    </subcellularLocation>
</comment>
<feature type="domain" description="ABC transmembrane type-1" evidence="8">
    <location>
        <begin position="95"/>
        <end position="298"/>
    </location>
</feature>
<keyword evidence="6 7" id="KW-0472">Membrane</keyword>
<evidence type="ECO:0000256" key="7">
    <source>
        <dbReference type="RuleBase" id="RU363032"/>
    </source>
</evidence>
<dbReference type="InterPro" id="IPR045621">
    <property type="entry name" value="BPD_transp_1_N"/>
</dbReference>
<evidence type="ECO:0000313" key="10">
    <source>
        <dbReference type="Proteomes" id="UP000009223"/>
    </source>
</evidence>
<keyword evidence="3" id="KW-1003">Cell membrane</keyword>
<evidence type="ECO:0000256" key="4">
    <source>
        <dbReference type="ARBA" id="ARBA00022692"/>
    </source>
</evidence>
<dbReference type="AlphaFoldDB" id="F5YQX0"/>
<keyword evidence="4 7" id="KW-0812">Transmembrane</keyword>
<organism evidence="9 10">
    <name type="scientific">Treponema primitia (strain ATCC BAA-887 / DSM 12427 / ZAS-2)</name>
    <dbReference type="NCBI Taxonomy" id="545694"/>
    <lineage>
        <taxon>Bacteria</taxon>
        <taxon>Pseudomonadati</taxon>
        <taxon>Spirochaetota</taxon>
        <taxon>Spirochaetia</taxon>
        <taxon>Spirochaetales</taxon>
        <taxon>Treponemataceae</taxon>
        <taxon>Treponema</taxon>
    </lineage>
</organism>
<dbReference type="GO" id="GO:0055085">
    <property type="term" value="P:transmembrane transport"/>
    <property type="evidence" value="ECO:0007669"/>
    <property type="project" value="InterPro"/>
</dbReference>
<sequence>MAGYFIKRILLALGTLLLVICLTFILMNTVPGGPFLGEKAISARVLAELEAKYGLDKPLPVQLKNYILSLLHGDMGVSLKMQKNRPVRIIIGEMFPVSAKIGAIALLWATIAGIGLGCLAAYTRGKWEDSLLQIVTTLGVAFPVFVSATALLVLFAGGVFHVFPSSGISRGPISYVLPCFTLGLTPMCSIARYTRSSMLDVLNKEYIKTVRAYGHPVPHLIFKHALRNALIPVVTYMGPLIAAVLTGTFVVESVFNIPGLGRYFIQSIQNRDYPLIMGTTIFFAALVILMSVLVDLIYKIIDPRIQFSNDEAG</sequence>
<dbReference type="Pfam" id="PF19300">
    <property type="entry name" value="BPD_transp_1_N"/>
    <property type="match status" value="1"/>
</dbReference>
<dbReference type="SUPFAM" id="SSF161098">
    <property type="entry name" value="MetI-like"/>
    <property type="match status" value="1"/>
</dbReference>
<dbReference type="STRING" id="545694.TREPR_3661"/>
<dbReference type="Gene3D" id="1.10.3720.10">
    <property type="entry name" value="MetI-like"/>
    <property type="match status" value="1"/>
</dbReference>
<feature type="transmembrane region" description="Helical" evidence="7">
    <location>
        <begin position="9"/>
        <end position="27"/>
    </location>
</feature>
<keyword evidence="2 7" id="KW-0813">Transport</keyword>
<dbReference type="InterPro" id="IPR035906">
    <property type="entry name" value="MetI-like_sf"/>
</dbReference>
<evidence type="ECO:0000256" key="6">
    <source>
        <dbReference type="ARBA" id="ARBA00023136"/>
    </source>
</evidence>
<dbReference type="RefSeq" id="WP_015706651.1">
    <property type="nucleotide sequence ID" value="NC_015578.1"/>
</dbReference>
<feature type="transmembrane region" description="Helical" evidence="7">
    <location>
        <begin position="101"/>
        <end position="122"/>
    </location>
</feature>
<evidence type="ECO:0000259" key="8">
    <source>
        <dbReference type="PROSITE" id="PS50928"/>
    </source>
</evidence>
<dbReference type="OrthoDB" id="9806409at2"/>
<keyword evidence="10" id="KW-1185">Reference proteome</keyword>
<dbReference type="EMBL" id="CP001843">
    <property type="protein sequence ID" value="AEF84875.1"/>
    <property type="molecule type" value="Genomic_DNA"/>
</dbReference>
<evidence type="ECO:0000313" key="9">
    <source>
        <dbReference type="EMBL" id="AEF84875.1"/>
    </source>
</evidence>
<reference evidence="10" key="1">
    <citation type="submission" date="2009-12" db="EMBL/GenBank/DDBJ databases">
        <title>Complete sequence of Treponema primitia strain ZAS-2.</title>
        <authorList>
            <person name="Tetu S.G."/>
            <person name="Matson E."/>
            <person name="Ren Q."/>
            <person name="Seshadri R."/>
            <person name="Elbourne L."/>
            <person name="Hassan K.A."/>
            <person name="Durkin A."/>
            <person name="Radune D."/>
            <person name="Mohamoud Y."/>
            <person name="Shay R."/>
            <person name="Jin S."/>
            <person name="Zhang X."/>
            <person name="Lucey K."/>
            <person name="Ballor N.R."/>
            <person name="Ottesen E."/>
            <person name="Rosenthal R."/>
            <person name="Allen A."/>
            <person name="Leadbetter J.R."/>
            <person name="Paulsen I.T."/>
        </authorList>
    </citation>
    <scope>NUCLEOTIDE SEQUENCE [LARGE SCALE GENOMIC DNA]</scope>
    <source>
        <strain evidence="10">ATCC BAA-887 / DSM 12427 / ZAS-2</strain>
    </source>
</reference>
<proteinExistence type="inferred from homology"/>
<keyword evidence="5 7" id="KW-1133">Transmembrane helix</keyword>
<feature type="transmembrane region" description="Helical" evidence="7">
    <location>
        <begin position="134"/>
        <end position="163"/>
    </location>
</feature>
<dbReference type="PANTHER" id="PTHR30465:SF74">
    <property type="entry name" value="OLIGOPEPTIDE TRANSPORT SYSTEM PERMEASE PROTEIN OPPB"/>
    <property type="match status" value="1"/>
</dbReference>
<dbReference type="PROSITE" id="PS50928">
    <property type="entry name" value="ABC_TM1"/>
    <property type="match status" value="1"/>
</dbReference>
<feature type="transmembrane region" description="Helical" evidence="7">
    <location>
        <begin position="175"/>
        <end position="194"/>
    </location>
</feature>
<dbReference type="CDD" id="cd06261">
    <property type="entry name" value="TM_PBP2"/>
    <property type="match status" value="1"/>
</dbReference>
<dbReference type="HOGENOM" id="CLU_036879_1_2_12"/>
<dbReference type="Pfam" id="PF00528">
    <property type="entry name" value="BPD_transp_1"/>
    <property type="match status" value="1"/>
</dbReference>
<evidence type="ECO:0000256" key="2">
    <source>
        <dbReference type="ARBA" id="ARBA00022448"/>
    </source>
</evidence>
<feature type="transmembrane region" description="Helical" evidence="7">
    <location>
        <begin position="229"/>
        <end position="255"/>
    </location>
</feature>
<dbReference type="eggNOG" id="COG0601">
    <property type="taxonomic scope" value="Bacteria"/>
</dbReference>
<dbReference type="KEGG" id="tpi:TREPR_3661"/>